<feature type="transmembrane region" description="Helical" evidence="2">
    <location>
        <begin position="42"/>
        <end position="60"/>
    </location>
</feature>
<dbReference type="AlphaFoldDB" id="S7N9R7"/>
<protein>
    <submittedName>
        <fullName evidence="3">Protein BEAN1</fullName>
    </submittedName>
</protein>
<dbReference type="PANTHER" id="PTHR36464:SF1">
    <property type="entry name" value="PROTEIN BEAN1"/>
    <property type="match status" value="1"/>
</dbReference>
<reference evidence="3 4" key="1">
    <citation type="journal article" date="2013" name="Nat. Commun.">
        <title>Genome analysis reveals insights into physiology and longevity of the Brandt's bat Myotis brandtii.</title>
        <authorList>
            <person name="Seim I."/>
            <person name="Fang X."/>
            <person name="Xiong Z."/>
            <person name="Lobanov A.V."/>
            <person name="Huang Z."/>
            <person name="Ma S."/>
            <person name="Feng Y."/>
            <person name="Turanov A.A."/>
            <person name="Zhu Y."/>
            <person name="Lenz T.L."/>
            <person name="Gerashchenko M.V."/>
            <person name="Fan D."/>
            <person name="Hee Yim S."/>
            <person name="Yao X."/>
            <person name="Jordan D."/>
            <person name="Xiong Y."/>
            <person name="Ma Y."/>
            <person name="Lyapunov A.N."/>
            <person name="Chen G."/>
            <person name="Kulakova O.I."/>
            <person name="Sun Y."/>
            <person name="Lee S.G."/>
            <person name="Bronson R.T."/>
            <person name="Moskalev A.A."/>
            <person name="Sunyaev S.R."/>
            <person name="Zhang G."/>
            <person name="Krogh A."/>
            <person name="Wang J."/>
            <person name="Gladyshev V.N."/>
        </authorList>
    </citation>
    <scope>NUCLEOTIDE SEQUENCE [LARGE SCALE GENOMIC DNA]</scope>
</reference>
<sequence length="220" mass="23859">MPQGDKVAVGSLQRVVLGEVRVPSLAAGHQGYPIPDACANRYLPVLGLVLTISCVTIILAKKAWRLQPRRPPCRRRYYYRGDAEADQDYQEHSFCRRGIRCSCSLRGDRFSSLHRLHMDAPPSYEECMGPGATQLYPPTEAPPPYSLIDTDSGHSSGGHQQAHSDLFTISMDALPPYEAVCGPCPPPSLLPLPASEPEPSSLQGPPSPKGSLASSPEMIV</sequence>
<keyword evidence="4" id="KW-1185">Reference proteome</keyword>
<keyword evidence="2" id="KW-0812">Transmembrane</keyword>
<evidence type="ECO:0000313" key="3">
    <source>
        <dbReference type="EMBL" id="EPQ14019.1"/>
    </source>
</evidence>
<dbReference type="eggNOG" id="ENOG502R1UF">
    <property type="taxonomic scope" value="Eukaryota"/>
</dbReference>
<organism evidence="3 4">
    <name type="scientific">Myotis brandtii</name>
    <name type="common">Brandt's bat</name>
    <dbReference type="NCBI Taxonomy" id="109478"/>
    <lineage>
        <taxon>Eukaryota</taxon>
        <taxon>Metazoa</taxon>
        <taxon>Chordata</taxon>
        <taxon>Craniata</taxon>
        <taxon>Vertebrata</taxon>
        <taxon>Euteleostomi</taxon>
        <taxon>Mammalia</taxon>
        <taxon>Eutheria</taxon>
        <taxon>Laurasiatheria</taxon>
        <taxon>Chiroptera</taxon>
        <taxon>Yangochiroptera</taxon>
        <taxon>Vespertilionidae</taxon>
        <taxon>Myotis</taxon>
    </lineage>
</organism>
<keyword evidence="2" id="KW-0472">Membrane</keyword>
<evidence type="ECO:0000256" key="2">
    <source>
        <dbReference type="SAM" id="Phobius"/>
    </source>
</evidence>
<name>S7N9R7_MYOBR</name>
<dbReference type="EMBL" id="KE163836">
    <property type="protein sequence ID" value="EPQ14019.1"/>
    <property type="molecule type" value="Genomic_DNA"/>
</dbReference>
<dbReference type="Proteomes" id="UP000052978">
    <property type="component" value="Unassembled WGS sequence"/>
</dbReference>
<keyword evidence="2" id="KW-1133">Transmembrane helix</keyword>
<proteinExistence type="predicted"/>
<evidence type="ECO:0000313" key="4">
    <source>
        <dbReference type="Proteomes" id="UP000052978"/>
    </source>
</evidence>
<accession>S7N9R7</accession>
<dbReference type="PANTHER" id="PTHR36464">
    <property type="entry name" value="PROTEIN BEAN1"/>
    <property type="match status" value="1"/>
</dbReference>
<gene>
    <name evidence="3" type="ORF">D623_10015024</name>
</gene>
<feature type="region of interest" description="Disordered" evidence="1">
    <location>
        <begin position="188"/>
        <end position="220"/>
    </location>
</feature>
<evidence type="ECO:0000256" key="1">
    <source>
        <dbReference type="SAM" id="MobiDB-lite"/>
    </source>
</evidence>
<feature type="region of interest" description="Disordered" evidence="1">
    <location>
        <begin position="130"/>
        <end position="161"/>
    </location>
</feature>
<dbReference type="InterPro" id="IPR039352">
    <property type="entry name" value="BEAN1"/>
</dbReference>